<protein>
    <recommendedName>
        <fullName evidence="4">General secretion pathway protein</fullName>
    </recommendedName>
</protein>
<keyword evidence="1" id="KW-1133">Transmembrane helix</keyword>
<organism evidence="2 3">
    <name type="scientific">Ulvibacterium marinum</name>
    <dbReference type="NCBI Taxonomy" id="2419782"/>
    <lineage>
        <taxon>Bacteria</taxon>
        <taxon>Pseudomonadati</taxon>
        <taxon>Bacteroidota</taxon>
        <taxon>Flavobacteriia</taxon>
        <taxon>Flavobacteriales</taxon>
        <taxon>Flavobacteriaceae</taxon>
        <taxon>Ulvibacterium</taxon>
    </lineage>
</organism>
<accession>A0A3B0BZL5</accession>
<evidence type="ECO:0008006" key="4">
    <source>
        <dbReference type="Google" id="ProtNLM"/>
    </source>
</evidence>
<dbReference type="AlphaFoldDB" id="A0A3B0BZL5"/>
<evidence type="ECO:0000313" key="2">
    <source>
        <dbReference type="EMBL" id="RKN77831.1"/>
    </source>
</evidence>
<keyword evidence="1" id="KW-0812">Transmembrane</keyword>
<reference evidence="2 3" key="1">
    <citation type="submission" date="2018-10" db="EMBL/GenBank/DDBJ databases">
        <title>Ulvibacterium marinum gen. nov., sp. nov., a novel marine bacterium of the family Flavobacteriaceae, isolated from a culture of the green alga Ulva prolifera.</title>
        <authorList>
            <person name="Zhang Z."/>
        </authorList>
    </citation>
    <scope>NUCLEOTIDE SEQUENCE [LARGE SCALE GENOMIC DNA]</scope>
    <source>
        <strain evidence="2 3">CCMM003</strain>
    </source>
</reference>
<dbReference type="EMBL" id="RBCJ01000005">
    <property type="protein sequence ID" value="RKN77831.1"/>
    <property type="molecule type" value="Genomic_DNA"/>
</dbReference>
<dbReference type="RefSeq" id="WP_120713729.1">
    <property type="nucleotide sequence ID" value="NZ_RBCJ01000005.1"/>
</dbReference>
<sequence length="403" mass="45913">MLNQWITYLTEGASYSGLEIHENQGKEQYCYLEVLKKKGELYLVKTEQFSDLRELPKSYKRNTPLFLSINTPKVLVKLAHSTQTENPEALVHTTFPNLDLNNFYYEIAQISSHPIVAISKKEYVDGIIKKLEELGLDIFHFSLGISPMSHSVPFMVNKVVAISNFQMTLENGTIREISHIEPSAPQDYLINGLELTSSSLLGFSHILGHLGGNANATNFIKVNGQYQSRFKNRRVFGYGLKASLSFFILLLLANFLVFDHYHTEVNRLSSELTLGSSQKENLVRLEDLVKTKKERVETLKAVSSSKSTFYLDGIAKSIPQHILLDRINYCPLDKPVRDSKPILLRENTILISGISKDDAEFSKWLEHLEKWDWISSVETLDYDFVSTNVSNFLIKISFYEAGQ</sequence>
<evidence type="ECO:0000313" key="3">
    <source>
        <dbReference type="Proteomes" id="UP000276603"/>
    </source>
</evidence>
<comment type="caution">
    <text evidence="2">The sequence shown here is derived from an EMBL/GenBank/DDBJ whole genome shotgun (WGS) entry which is preliminary data.</text>
</comment>
<feature type="transmembrane region" description="Helical" evidence="1">
    <location>
        <begin position="235"/>
        <end position="258"/>
    </location>
</feature>
<proteinExistence type="predicted"/>
<name>A0A3B0BZL5_9FLAO</name>
<gene>
    <name evidence="2" type="ORF">D7Z94_21560</name>
</gene>
<keyword evidence="1" id="KW-0472">Membrane</keyword>
<keyword evidence="3" id="KW-1185">Reference proteome</keyword>
<dbReference type="OrthoDB" id="1186626at2"/>
<evidence type="ECO:0000256" key="1">
    <source>
        <dbReference type="SAM" id="Phobius"/>
    </source>
</evidence>
<dbReference type="Proteomes" id="UP000276603">
    <property type="component" value="Unassembled WGS sequence"/>
</dbReference>